<keyword evidence="2" id="KW-1185">Reference proteome</keyword>
<comment type="caution">
    <text evidence="1">The sequence shown here is derived from an EMBL/GenBank/DDBJ whole genome shotgun (WGS) entry which is preliminary data.</text>
</comment>
<evidence type="ECO:0000313" key="1">
    <source>
        <dbReference type="EMBL" id="MFB9071532.1"/>
    </source>
</evidence>
<proteinExistence type="predicted"/>
<reference evidence="1 2" key="1">
    <citation type="submission" date="2024-09" db="EMBL/GenBank/DDBJ databases">
        <authorList>
            <person name="Sun Q."/>
            <person name="Mori K."/>
        </authorList>
    </citation>
    <scope>NUCLEOTIDE SEQUENCE [LARGE SCALE GENOMIC DNA]</scope>
    <source>
        <strain evidence="1 2">CCM 7609</strain>
    </source>
</reference>
<dbReference type="Proteomes" id="UP001589575">
    <property type="component" value="Unassembled WGS sequence"/>
</dbReference>
<accession>A0ABV5FXZ0</accession>
<dbReference type="EMBL" id="JBHMFI010000001">
    <property type="protein sequence ID" value="MFB9071532.1"/>
    <property type="molecule type" value="Genomic_DNA"/>
</dbReference>
<evidence type="ECO:0000313" key="2">
    <source>
        <dbReference type="Proteomes" id="UP001589575"/>
    </source>
</evidence>
<protein>
    <submittedName>
        <fullName evidence="1">Uncharacterized protein</fullName>
    </submittedName>
</protein>
<name>A0ABV5FXZ0_9MICC</name>
<gene>
    <name evidence="1" type="ORF">ACFFX0_10075</name>
</gene>
<organism evidence="1 2">
    <name type="scientific">Citricoccus parietis</name>
    <dbReference type="NCBI Taxonomy" id="592307"/>
    <lineage>
        <taxon>Bacteria</taxon>
        <taxon>Bacillati</taxon>
        <taxon>Actinomycetota</taxon>
        <taxon>Actinomycetes</taxon>
        <taxon>Micrococcales</taxon>
        <taxon>Micrococcaceae</taxon>
        <taxon>Citricoccus</taxon>
    </lineage>
</organism>
<sequence>MHRFPTTLDTASPLNREDEAVRVVWMELRESTESTMSRPEMLLMVVE</sequence>